<evidence type="ECO:0000313" key="2">
    <source>
        <dbReference type="Proteomes" id="UP000000268"/>
    </source>
</evidence>
<accession>A8ZP67</accession>
<protein>
    <submittedName>
        <fullName evidence="1">Uncharacterized protein</fullName>
    </submittedName>
</protein>
<evidence type="ECO:0000313" key="1">
    <source>
        <dbReference type="EMBL" id="ABW32803.1"/>
    </source>
</evidence>
<geneLocation type="plasmid" evidence="1 2">
    <name>pREB5</name>
</geneLocation>
<keyword evidence="1" id="KW-0614">Plasmid</keyword>
<dbReference type="Proteomes" id="UP000000268">
    <property type="component" value="Plasmid pREB5"/>
</dbReference>
<reference evidence="1 2" key="1">
    <citation type="journal article" date="2008" name="Proc. Natl. Acad. Sci. U.S.A.">
        <title>Niche adaptation and genome expansion in the chlorophyll d-producing cyanobacterium Acaryochloris marina.</title>
        <authorList>
            <person name="Swingley W.D."/>
            <person name="Chen M."/>
            <person name="Cheung P.C."/>
            <person name="Conrad A.L."/>
            <person name="Dejesa L.C."/>
            <person name="Hao J."/>
            <person name="Honchak B.M."/>
            <person name="Karbach L.E."/>
            <person name="Kurdoglu A."/>
            <person name="Lahiri S."/>
            <person name="Mastrian S.D."/>
            <person name="Miyashita H."/>
            <person name="Page L."/>
            <person name="Ramakrishna P."/>
            <person name="Satoh S."/>
            <person name="Sattley W.M."/>
            <person name="Shimada Y."/>
            <person name="Taylor H.L."/>
            <person name="Tomo T."/>
            <person name="Tsuchiya T."/>
            <person name="Wang Z.T."/>
            <person name="Raymond J."/>
            <person name="Mimuro M."/>
            <person name="Blankenship R.E."/>
            <person name="Touchman J.W."/>
        </authorList>
    </citation>
    <scope>NUCLEOTIDE SEQUENCE [LARGE SCALE GENOMIC DNA]</scope>
    <source>
        <strain evidence="2">MBIC 11017</strain>
        <plasmid evidence="2">Plasmid pREB5</plasmid>
    </source>
</reference>
<proteinExistence type="predicted"/>
<dbReference type="KEGG" id="amr:AM1_E0033"/>
<organism evidence="1 2">
    <name type="scientific">Acaryochloris marina (strain MBIC 11017)</name>
    <dbReference type="NCBI Taxonomy" id="329726"/>
    <lineage>
        <taxon>Bacteria</taxon>
        <taxon>Bacillati</taxon>
        <taxon>Cyanobacteriota</taxon>
        <taxon>Cyanophyceae</taxon>
        <taxon>Acaryochloridales</taxon>
        <taxon>Acaryochloridaceae</taxon>
        <taxon>Acaryochloris</taxon>
    </lineage>
</organism>
<dbReference type="EMBL" id="CP000842">
    <property type="protein sequence ID" value="ABW32803.1"/>
    <property type="molecule type" value="Genomic_DNA"/>
</dbReference>
<dbReference type="HOGENOM" id="CLU_2165410_0_0_3"/>
<dbReference type="AlphaFoldDB" id="A8ZP67"/>
<keyword evidence="2" id="KW-1185">Reference proteome</keyword>
<name>A8ZP67_ACAM1</name>
<sequence length="131" mass="14720">MLNQAMPADAFIEEPFNEVIQMNPTTLPKPVPDNIELPSYELHTRPTADNYRKFNVFYGSRLIGYVYINFVQGQSNFVGTTLDHRSFGPYSRRMKAAEAVLEAFTAGLTGQQRMMVALANELVENMIVIAG</sequence>
<gene>
    <name evidence="1" type="ordered locus">AM1_E0033</name>
</gene>